<dbReference type="EMBL" id="WNVG01000520">
    <property type="protein sequence ID" value="MDZ5034412.1"/>
    <property type="molecule type" value="Genomic_DNA"/>
</dbReference>
<evidence type="ECO:0000313" key="2">
    <source>
        <dbReference type="Proteomes" id="UP001289066"/>
    </source>
</evidence>
<accession>A0AAW9J3H9</accession>
<sequence>DIFILEDPLMESGNAVIEKNTGKAVIGLDIALEKLEEALFK</sequence>
<name>A0AAW9J3H9_CLOPF</name>
<feature type="non-terminal residue" evidence="1">
    <location>
        <position position="1"/>
    </location>
</feature>
<organism evidence="1 2">
    <name type="scientific">Clostridium perfringens</name>
    <dbReference type="NCBI Taxonomy" id="1502"/>
    <lineage>
        <taxon>Bacteria</taxon>
        <taxon>Bacillati</taxon>
        <taxon>Bacillota</taxon>
        <taxon>Clostridia</taxon>
        <taxon>Eubacteriales</taxon>
        <taxon>Clostridiaceae</taxon>
        <taxon>Clostridium</taxon>
    </lineage>
</organism>
<comment type="caution">
    <text evidence="1">The sequence shown here is derived from an EMBL/GenBank/DDBJ whole genome shotgun (WGS) entry which is preliminary data.</text>
</comment>
<evidence type="ECO:0000313" key="1">
    <source>
        <dbReference type="EMBL" id="MDZ5034412.1"/>
    </source>
</evidence>
<dbReference type="AlphaFoldDB" id="A0AAW9J3H9"/>
<keyword evidence="1" id="KW-0282">Flagellum</keyword>
<dbReference type="Proteomes" id="UP001289066">
    <property type="component" value="Unassembled WGS sequence"/>
</dbReference>
<keyword evidence="1" id="KW-0966">Cell projection</keyword>
<proteinExistence type="predicted"/>
<protein>
    <submittedName>
        <fullName evidence="1">Flagellar biosynthesis/type III secretory pathway-like protein</fullName>
    </submittedName>
</protein>
<keyword evidence="1" id="KW-0969">Cilium</keyword>
<reference evidence="1" key="1">
    <citation type="submission" date="2019-11" db="EMBL/GenBank/DDBJ databases">
        <title>Characterization of Clostridium perfringens isolates from swine manure treated agricultural soils.</title>
        <authorList>
            <person name="Wushke S.T."/>
        </authorList>
    </citation>
    <scope>NUCLEOTIDE SEQUENCE</scope>
    <source>
        <strain evidence="1">X15</strain>
    </source>
</reference>
<gene>
    <name evidence="1" type="ORF">GNF81_17050</name>
</gene>